<proteinExistence type="predicted"/>
<dbReference type="AlphaFoldDB" id="A0AAJ4A4T6"/>
<gene>
    <name evidence="1" type="ORF">FJR47_07455</name>
</gene>
<keyword evidence="2" id="KW-1185">Reference proteome</keyword>
<dbReference type="EMBL" id="CP041166">
    <property type="protein sequence ID" value="QFR43753.1"/>
    <property type="molecule type" value="Genomic_DNA"/>
</dbReference>
<dbReference type="Proteomes" id="UP000326061">
    <property type="component" value="Chromosome"/>
</dbReference>
<dbReference type="RefSeq" id="WP_152299814.1">
    <property type="nucleotide sequence ID" value="NZ_CP041166.1"/>
</dbReference>
<protein>
    <submittedName>
        <fullName evidence="1">Uncharacterized protein</fullName>
    </submittedName>
</protein>
<accession>A0AAJ4A4T6</accession>
<name>A0AAJ4A4T6_9BACT</name>
<dbReference type="KEGG" id="suln:FJR47_07455"/>
<evidence type="ECO:0000313" key="2">
    <source>
        <dbReference type="Proteomes" id="UP000326061"/>
    </source>
</evidence>
<evidence type="ECO:0000313" key="1">
    <source>
        <dbReference type="EMBL" id="QFR43753.1"/>
    </source>
</evidence>
<organism evidence="1 2">
    <name type="scientific">Sulfurimonas xiamenensis</name>
    <dbReference type="NCBI Taxonomy" id="2590021"/>
    <lineage>
        <taxon>Bacteria</taxon>
        <taxon>Pseudomonadati</taxon>
        <taxon>Campylobacterota</taxon>
        <taxon>Epsilonproteobacteria</taxon>
        <taxon>Campylobacterales</taxon>
        <taxon>Sulfurimonadaceae</taxon>
        <taxon>Sulfurimonas</taxon>
    </lineage>
</organism>
<reference evidence="2" key="1">
    <citation type="submission" date="2019-06" db="EMBL/GenBank/DDBJ databases">
        <title>Sulfurimonas gotlandica sp. nov., a chemoautotrophic and psychrotolerant epsilonproteobacterium isolated from a pelagic redoxcline, and an emended description of the genus Sulfurimonas.</title>
        <authorList>
            <person name="Wang S."/>
            <person name="Jiang L."/>
            <person name="Shao Z."/>
        </authorList>
    </citation>
    <scope>NUCLEOTIDE SEQUENCE [LARGE SCALE GENOMIC DNA]</scope>
    <source>
        <strain evidence="2">1-1N</strain>
    </source>
</reference>
<sequence>MYTTAGEYTEWHLTPNGWERGTQVTDSGKKIKSSPENRVLTLKYEEHMSSTLKLNTRCEQTWSNKNEEQINKLIAEFGECPCSL</sequence>